<dbReference type="Pfam" id="PF01339">
    <property type="entry name" value="CheB_methylest"/>
    <property type="match status" value="1"/>
</dbReference>
<dbReference type="EMBL" id="CP060202">
    <property type="protein sequence ID" value="QNH60693.1"/>
    <property type="molecule type" value="Genomic_DNA"/>
</dbReference>
<feature type="active site" evidence="4">
    <location>
        <position position="179"/>
    </location>
</feature>
<dbReference type="RefSeq" id="WP_185886565.1">
    <property type="nucleotide sequence ID" value="NZ_CP060202.1"/>
</dbReference>
<dbReference type="InterPro" id="IPR000673">
    <property type="entry name" value="Sig_transdc_resp-reg_Me-estase"/>
</dbReference>
<dbReference type="CDD" id="cd16432">
    <property type="entry name" value="CheB_Rec"/>
    <property type="match status" value="1"/>
</dbReference>
<evidence type="ECO:0000256" key="2">
    <source>
        <dbReference type="ARBA" id="ARBA00039140"/>
    </source>
</evidence>
<accession>A0A7G7W2V0</accession>
<evidence type="ECO:0000313" key="6">
    <source>
        <dbReference type="EMBL" id="QNH60693.1"/>
    </source>
</evidence>
<dbReference type="Proteomes" id="UP000515489">
    <property type="component" value="Chromosome"/>
</dbReference>
<dbReference type="PANTHER" id="PTHR42872:SF6">
    <property type="entry name" value="PROTEIN-GLUTAMATE METHYLESTERASE_PROTEIN-GLUTAMINE GLUTAMINASE"/>
    <property type="match status" value="1"/>
</dbReference>
<reference evidence="6 7" key="1">
    <citation type="submission" date="2020-08" db="EMBL/GenBank/DDBJ databases">
        <title>Hymenobacter sp. S2-20-2 genome sequencing.</title>
        <authorList>
            <person name="Jin L."/>
        </authorList>
    </citation>
    <scope>NUCLEOTIDE SEQUENCE [LARGE SCALE GENOMIC DNA]</scope>
    <source>
        <strain evidence="6 7">S2-20-2</strain>
    </source>
</reference>
<dbReference type="InterPro" id="IPR035909">
    <property type="entry name" value="CheB_C"/>
</dbReference>
<keyword evidence="4" id="KW-0145">Chemotaxis</keyword>
<dbReference type="Gene3D" id="3.40.50.180">
    <property type="entry name" value="Methylesterase CheB, C-terminal domain"/>
    <property type="match status" value="1"/>
</dbReference>
<organism evidence="6 7">
    <name type="scientific">Hymenobacter sediminicola</name>
    <dbReference type="NCBI Taxonomy" id="2761579"/>
    <lineage>
        <taxon>Bacteria</taxon>
        <taxon>Pseudomonadati</taxon>
        <taxon>Bacteroidota</taxon>
        <taxon>Cytophagia</taxon>
        <taxon>Cytophagales</taxon>
        <taxon>Hymenobacteraceae</taxon>
        <taxon>Hymenobacter</taxon>
    </lineage>
</organism>
<evidence type="ECO:0000313" key="7">
    <source>
        <dbReference type="Proteomes" id="UP000515489"/>
    </source>
</evidence>
<feature type="active site" evidence="4">
    <location>
        <position position="152"/>
    </location>
</feature>
<evidence type="ECO:0000256" key="3">
    <source>
        <dbReference type="ARBA" id="ARBA00048267"/>
    </source>
</evidence>
<dbReference type="KEGG" id="hsk:H4317_10850"/>
<dbReference type="PANTHER" id="PTHR42872">
    <property type="entry name" value="PROTEIN-GLUTAMATE METHYLESTERASE/PROTEIN-GLUTAMINE GLUTAMINASE"/>
    <property type="match status" value="1"/>
</dbReference>
<evidence type="ECO:0000259" key="5">
    <source>
        <dbReference type="PROSITE" id="PS50122"/>
    </source>
</evidence>
<feature type="active site" evidence="4">
    <location>
        <position position="279"/>
    </location>
</feature>
<proteinExistence type="predicted"/>
<dbReference type="GO" id="GO:0008984">
    <property type="term" value="F:protein-glutamate methylesterase activity"/>
    <property type="evidence" value="ECO:0007669"/>
    <property type="project" value="UniProtKB-EC"/>
</dbReference>
<dbReference type="GO" id="GO:0006935">
    <property type="term" value="P:chemotaxis"/>
    <property type="evidence" value="ECO:0007669"/>
    <property type="project" value="UniProtKB-UniRule"/>
</dbReference>
<evidence type="ECO:0000256" key="4">
    <source>
        <dbReference type="PROSITE-ProRule" id="PRU00050"/>
    </source>
</evidence>
<dbReference type="EC" id="3.1.1.61" evidence="2"/>
<keyword evidence="1 4" id="KW-0378">Hydrolase</keyword>
<gene>
    <name evidence="6" type="ORF">H4317_10850</name>
</gene>
<evidence type="ECO:0000256" key="1">
    <source>
        <dbReference type="ARBA" id="ARBA00022801"/>
    </source>
</evidence>
<dbReference type="GO" id="GO:0005737">
    <property type="term" value="C:cytoplasm"/>
    <property type="evidence" value="ECO:0007669"/>
    <property type="project" value="InterPro"/>
</dbReference>
<name>A0A7G7W2V0_9BACT</name>
<sequence length="357" mass="37996">MPERSLSFTILLGNLSTALRLGLTRLLQSQPDLKVVSAGTTELLAVARRLRPGLVIVGESQLRDVEQLSHYASIPALLYCEGQPLPGMLREAARWGVFDTIRPNSVPAEWGVEVLRKVRRIIPQKPARTVAKLVSKSFIPGISRGLVVIGGSTGGTTAVEHLVRGLPASLAYSILVAVHLPASFLDSFVERLCRATSLPVVAGWPGTVLEPGQIVVAPGGRNLLVKAATNSPWQAWQTEYTAEPSPSGDEPSVDLLMRSAARTIGHNVLGVVLTGLGRDGTLGAQAIRQRGGMVLVQDEASSAQFSMPQSVIQHGLANAVLPLDQLAAAITRHTSFFALPVPTVQSVGSFPVRSFQL</sequence>
<comment type="catalytic activity">
    <reaction evidence="3">
        <text>[protein]-L-glutamate 5-O-methyl ester + H2O = L-glutamyl-[protein] + methanol + H(+)</text>
        <dbReference type="Rhea" id="RHEA:23236"/>
        <dbReference type="Rhea" id="RHEA-COMP:10208"/>
        <dbReference type="Rhea" id="RHEA-COMP:10311"/>
        <dbReference type="ChEBI" id="CHEBI:15377"/>
        <dbReference type="ChEBI" id="CHEBI:15378"/>
        <dbReference type="ChEBI" id="CHEBI:17790"/>
        <dbReference type="ChEBI" id="CHEBI:29973"/>
        <dbReference type="ChEBI" id="CHEBI:82795"/>
        <dbReference type="EC" id="3.1.1.61"/>
    </reaction>
</comment>
<keyword evidence="7" id="KW-1185">Reference proteome</keyword>
<dbReference type="AlphaFoldDB" id="A0A7G7W2V0"/>
<protein>
    <recommendedName>
        <fullName evidence="2">protein-glutamate methylesterase</fullName>
        <ecNumber evidence="2">3.1.1.61</ecNumber>
    </recommendedName>
</protein>
<feature type="domain" description="CheB-type methylesterase" evidence="5">
    <location>
        <begin position="140"/>
        <end position="331"/>
    </location>
</feature>
<dbReference type="GO" id="GO:0000156">
    <property type="term" value="F:phosphorelay response regulator activity"/>
    <property type="evidence" value="ECO:0007669"/>
    <property type="project" value="InterPro"/>
</dbReference>
<dbReference type="SUPFAM" id="SSF52738">
    <property type="entry name" value="Methylesterase CheB, C-terminal domain"/>
    <property type="match status" value="1"/>
</dbReference>
<dbReference type="PROSITE" id="PS50122">
    <property type="entry name" value="CHEB"/>
    <property type="match status" value="1"/>
</dbReference>